<protein>
    <submittedName>
        <fullName evidence="1">Uncharacterized protein</fullName>
    </submittedName>
</protein>
<evidence type="ECO:0000313" key="2">
    <source>
        <dbReference type="Proteomes" id="UP001143856"/>
    </source>
</evidence>
<sequence length="305" mass="33940">MRPSILICSLLSGLACASVTPQNARPRTVGPFKRESLGSKWPYAPFSTKGRDIVNSRGDVVTWAGVNWPMSGETMIPEGLEWKSAADILDDVAGVGFNYIRMGYAIQMIDEIYDRKGRDVPMIDALTAALGRTNGTRVAKAIVSKNPNWTTRTTRFEIWSDIASTALKKGIFIQPDVHVSKAQWCCSHVDGNAWFEDVSFPVQNWLRGLSYVATWAKKHPNIVSMSLRNELRESWNRTNLYYNWDTLVGNMTAGTDAIHAANSDLLITWSGMQYDQDLSALTTGKNILTAPVSHYWSPSLLGLFT</sequence>
<comment type="caution">
    <text evidence="1">The sequence shown here is derived from an EMBL/GenBank/DDBJ whole genome shotgun (WGS) entry which is preliminary data.</text>
</comment>
<reference evidence="1" key="1">
    <citation type="submission" date="2022-10" db="EMBL/GenBank/DDBJ databases">
        <title>Genome Sequence of Xylaria curta.</title>
        <authorList>
            <person name="Buettner E."/>
        </authorList>
    </citation>
    <scope>NUCLEOTIDE SEQUENCE</scope>
    <source>
        <strain evidence="1">Babe10</strain>
    </source>
</reference>
<keyword evidence="2" id="KW-1185">Reference proteome</keyword>
<organism evidence="1 2">
    <name type="scientific">Xylaria curta</name>
    <dbReference type="NCBI Taxonomy" id="42375"/>
    <lineage>
        <taxon>Eukaryota</taxon>
        <taxon>Fungi</taxon>
        <taxon>Dikarya</taxon>
        <taxon>Ascomycota</taxon>
        <taxon>Pezizomycotina</taxon>
        <taxon>Sordariomycetes</taxon>
        <taxon>Xylariomycetidae</taxon>
        <taxon>Xylariales</taxon>
        <taxon>Xylariaceae</taxon>
        <taxon>Xylaria</taxon>
    </lineage>
</organism>
<proteinExistence type="predicted"/>
<name>A0ACC1NB15_9PEZI</name>
<dbReference type="Proteomes" id="UP001143856">
    <property type="component" value="Unassembled WGS sequence"/>
</dbReference>
<dbReference type="EMBL" id="JAPDGR010002313">
    <property type="protein sequence ID" value="KAJ2976485.1"/>
    <property type="molecule type" value="Genomic_DNA"/>
</dbReference>
<gene>
    <name evidence="1" type="ORF">NUW58_g8075</name>
</gene>
<accession>A0ACC1NB15</accession>
<evidence type="ECO:0000313" key="1">
    <source>
        <dbReference type="EMBL" id="KAJ2976485.1"/>
    </source>
</evidence>